<dbReference type="AlphaFoldDB" id="A0A9W9ZRU9"/>
<dbReference type="OrthoDB" id="5988483at2759"/>
<gene>
    <name evidence="1" type="ORF">OS493_012347</name>
</gene>
<comment type="caution">
    <text evidence="1">The sequence shown here is derived from an EMBL/GenBank/DDBJ whole genome shotgun (WGS) entry which is preliminary data.</text>
</comment>
<sequence>MEDAKCIVCGDIAPVQKPGKTWRNFETPDHTFDLSRINAVTPMTHLFMDIKTEPQPDDAALLIPKTDVVINVTRTGKAVTLINLSFTEPETVFYMFNELFLLMCIPSLDKFFRNQKTWKLKEIMGFIVDNGPSEAASNFLVKMLLVRLLKFLDLDKTTQRSFAEYLSKQNFVERVRTVENKALSDHRPFSLKLVHETTSPGSKEHNENMERMA</sequence>
<reference evidence="1" key="1">
    <citation type="submission" date="2023-01" db="EMBL/GenBank/DDBJ databases">
        <title>Genome assembly of the deep-sea coral Lophelia pertusa.</title>
        <authorList>
            <person name="Herrera S."/>
            <person name="Cordes E."/>
        </authorList>
    </citation>
    <scope>NUCLEOTIDE SEQUENCE</scope>
    <source>
        <strain evidence="1">USNM1676648</strain>
        <tissue evidence="1">Polyp</tissue>
    </source>
</reference>
<evidence type="ECO:0000313" key="1">
    <source>
        <dbReference type="EMBL" id="KAJ7386014.1"/>
    </source>
</evidence>
<accession>A0A9W9ZRU9</accession>
<keyword evidence="2" id="KW-1185">Reference proteome</keyword>
<protein>
    <submittedName>
        <fullName evidence="1">Uncharacterized protein</fullName>
    </submittedName>
</protein>
<dbReference type="Proteomes" id="UP001163046">
    <property type="component" value="Unassembled WGS sequence"/>
</dbReference>
<dbReference type="EMBL" id="MU825878">
    <property type="protein sequence ID" value="KAJ7386014.1"/>
    <property type="molecule type" value="Genomic_DNA"/>
</dbReference>
<proteinExistence type="predicted"/>
<evidence type="ECO:0000313" key="2">
    <source>
        <dbReference type="Proteomes" id="UP001163046"/>
    </source>
</evidence>
<name>A0A9W9ZRU9_9CNID</name>
<organism evidence="1 2">
    <name type="scientific">Desmophyllum pertusum</name>
    <dbReference type="NCBI Taxonomy" id="174260"/>
    <lineage>
        <taxon>Eukaryota</taxon>
        <taxon>Metazoa</taxon>
        <taxon>Cnidaria</taxon>
        <taxon>Anthozoa</taxon>
        <taxon>Hexacorallia</taxon>
        <taxon>Scleractinia</taxon>
        <taxon>Caryophylliina</taxon>
        <taxon>Caryophylliidae</taxon>
        <taxon>Desmophyllum</taxon>
    </lineage>
</organism>